<dbReference type="RefSeq" id="WP_346749808.1">
    <property type="nucleotide sequence ID" value="NZ_JAUJEA010000001.1"/>
</dbReference>
<feature type="domain" description="Capsule synthesis protein CapA" evidence="2">
    <location>
        <begin position="80"/>
        <end position="323"/>
    </location>
</feature>
<dbReference type="Pfam" id="PF09587">
    <property type="entry name" value="PGA_cap"/>
    <property type="match status" value="1"/>
</dbReference>
<dbReference type="PANTHER" id="PTHR33393">
    <property type="entry name" value="POLYGLUTAMINE SYNTHESIS ACCESSORY PROTEIN RV0574C-RELATED"/>
    <property type="match status" value="1"/>
</dbReference>
<organism evidence="3 4">
    <name type="scientific">Splendidivirga corallicola</name>
    <dbReference type="NCBI Taxonomy" id="3051826"/>
    <lineage>
        <taxon>Bacteria</taxon>
        <taxon>Pseudomonadati</taxon>
        <taxon>Bacteroidota</taxon>
        <taxon>Cytophagia</taxon>
        <taxon>Cytophagales</taxon>
        <taxon>Splendidivirgaceae</taxon>
        <taxon>Splendidivirga</taxon>
    </lineage>
</organism>
<dbReference type="InterPro" id="IPR052169">
    <property type="entry name" value="CW_Biosynth-Accessory"/>
</dbReference>
<dbReference type="InterPro" id="IPR029052">
    <property type="entry name" value="Metallo-depent_PP-like"/>
</dbReference>
<protein>
    <submittedName>
        <fullName evidence="3">CapA family protein</fullName>
        <ecNumber evidence="3">3.1.-.-</ecNumber>
    </submittedName>
</protein>
<sequence length="401" mass="44150">MSLKRFFLIIFALLGFSACKVSKVATSSTSGQPQDTVVTKIDSSAILPKPIYVTVKGDTLESLDSVVEINVQRLIKDTLSFVGVGDIMMGTNYPNEHYLPPNQGKSLLEEAAELLKDADVTFGNLEGVILNEGGTPKYCKNPKVCYLFRSPEYMVSNLKAVGFDVVSLANNHAGDFGDEGRRNTMRILDSLSIQHAGQEAKPYATFMIEGMKYGFAAFAPNTGTISINDIPRAKAIIAHLDSISDVVIASFHGGAEGSKHQHVTRETEIFYGENRGNVYEFAHELIDSGADIIFGHGPHVSRAVEVYKQRFIAYSLGNFCTYARFNLKGDNGLAPLIKVFTNSKGEFLYGRISPFVQKGAGWPVHDPDNRVIERIRQLTTEDFPESVISIDDGGFIRYIVR</sequence>
<dbReference type="SMART" id="SM00854">
    <property type="entry name" value="PGA_cap"/>
    <property type="match status" value="1"/>
</dbReference>
<proteinExistence type="inferred from homology"/>
<dbReference type="CDD" id="cd07381">
    <property type="entry name" value="MPP_CapA"/>
    <property type="match status" value="1"/>
</dbReference>
<dbReference type="GO" id="GO:0016787">
    <property type="term" value="F:hydrolase activity"/>
    <property type="evidence" value="ECO:0007669"/>
    <property type="project" value="UniProtKB-KW"/>
</dbReference>
<dbReference type="InterPro" id="IPR019079">
    <property type="entry name" value="Capsule_synth_CapA"/>
</dbReference>
<evidence type="ECO:0000259" key="2">
    <source>
        <dbReference type="SMART" id="SM00854"/>
    </source>
</evidence>
<dbReference type="Gene3D" id="3.60.21.10">
    <property type="match status" value="1"/>
</dbReference>
<dbReference type="Proteomes" id="UP001172082">
    <property type="component" value="Unassembled WGS sequence"/>
</dbReference>
<comment type="caution">
    <text evidence="3">The sequence shown here is derived from an EMBL/GenBank/DDBJ whole genome shotgun (WGS) entry which is preliminary data.</text>
</comment>
<gene>
    <name evidence="3" type="ORF">QQ008_00340</name>
</gene>
<reference evidence="3" key="1">
    <citation type="submission" date="2023-06" db="EMBL/GenBank/DDBJ databases">
        <title>Genomic of Parafulvivirga corallium.</title>
        <authorList>
            <person name="Wang G."/>
        </authorList>
    </citation>
    <scope>NUCLEOTIDE SEQUENCE</scope>
    <source>
        <strain evidence="3">BMA10</strain>
    </source>
</reference>
<dbReference type="PANTHER" id="PTHR33393:SF11">
    <property type="entry name" value="POLYGLUTAMINE SYNTHESIS ACCESSORY PROTEIN RV0574C-RELATED"/>
    <property type="match status" value="1"/>
</dbReference>
<dbReference type="PROSITE" id="PS51257">
    <property type="entry name" value="PROKAR_LIPOPROTEIN"/>
    <property type="match status" value="1"/>
</dbReference>
<keyword evidence="4" id="KW-1185">Reference proteome</keyword>
<evidence type="ECO:0000313" key="3">
    <source>
        <dbReference type="EMBL" id="MDN5199776.1"/>
    </source>
</evidence>
<dbReference type="EMBL" id="JAUJEA010000001">
    <property type="protein sequence ID" value="MDN5199776.1"/>
    <property type="molecule type" value="Genomic_DNA"/>
</dbReference>
<name>A0ABT8KGD4_9BACT</name>
<dbReference type="EC" id="3.1.-.-" evidence="3"/>
<dbReference type="SUPFAM" id="SSF56300">
    <property type="entry name" value="Metallo-dependent phosphatases"/>
    <property type="match status" value="1"/>
</dbReference>
<evidence type="ECO:0000313" key="4">
    <source>
        <dbReference type="Proteomes" id="UP001172082"/>
    </source>
</evidence>
<evidence type="ECO:0000256" key="1">
    <source>
        <dbReference type="ARBA" id="ARBA00005662"/>
    </source>
</evidence>
<keyword evidence="3" id="KW-0378">Hydrolase</keyword>
<accession>A0ABT8KGD4</accession>
<comment type="similarity">
    <text evidence="1">Belongs to the CapA family.</text>
</comment>